<accession>A0A951P8V6</accession>
<reference evidence="2" key="1">
    <citation type="submission" date="2021-05" db="EMBL/GenBank/DDBJ databases">
        <authorList>
            <person name="Pietrasiak N."/>
            <person name="Ward R."/>
            <person name="Stajich J.E."/>
            <person name="Kurbessoian T."/>
        </authorList>
    </citation>
    <scope>NUCLEOTIDE SEQUENCE</scope>
    <source>
        <strain evidence="2">GSE-TBD4-15B</strain>
    </source>
</reference>
<proteinExistence type="predicted"/>
<gene>
    <name evidence="2" type="ORF">KME07_07295</name>
</gene>
<sequence>MSDLTIESRPPITVTIAPSDPVLASVVAEFAATLNFLSAQVSEAAGTVSNKVSQSQLTDLSDLVSAVRDAVTTLEAVIATKAAADHTQPISSVTGLDEQLGQIAQQLLALQGGEDLANQIAALQAQISAKAEQTALAALDQEFDGLDDNLQALSQALAGKANATHGHNIEAIDGLQAALDAAGSAAPASANLVYTVTQSSVDAGHNGTYAKLTDGSQATGAATGNGSNEWIQFDLGAVKFVDFYRIPAGTLTGWGAVSTYTGTARAEVSLDGSSWILLRANHSEIGVPNVSDRFNASRRFRYLRLTRAAYLALIEFSIFGY</sequence>
<dbReference type="Proteomes" id="UP000707356">
    <property type="component" value="Unassembled WGS sequence"/>
</dbReference>
<comment type="caution">
    <text evidence="2">The sequence shown here is derived from an EMBL/GenBank/DDBJ whole genome shotgun (WGS) entry which is preliminary data.</text>
</comment>
<evidence type="ECO:0000313" key="2">
    <source>
        <dbReference type="EMBL" id="MBW4465231.1"/>
    </source>
</evidence>
<dbReference type="Gene3D" id="2.60.120.260">
    <property type="entry name" value="Galactose-binding domain-like"/>
    <property type="match status" value="1"/>
</dbReference>
<evidence type="ECO:0000259" key="1">
    <source>
        <dbReference type="PROSITE" id="PS50022"/>
    </source>
</evidence>
<dbReference type="Pfam" id="PF00754">
    <property type="entry name" value="F5_F8_type_C"/>
    <property type="match status" value="1"/>
</dbReference>
<dbReference type="Pfam" id="PF12789">
    <property type="entry name" value="PTR"/>
    <property type="match status" value="2"/>
</dbReference>
<dbReference type="SUPFAM" id="SSF49785">
    <property type="entry name" value="Galactose-binding domain-like"/>
    <property type="match status" value="1"/>
</dbReference>
<feature type="domain" description="F5/8 type C" evidence="1">
    <location>
        <begin position="174"/>
        <end position="305"/>
    </location>
</feature>
<evidence type="ECO:0000313" key="3">
    <source>
        <dbReference type="Proteomes" id="UP000707356"/>
    </source>
</evidence>
<organism evidence="2 3">
    <name type="scientific">Pegethrix bostrychoides GSE-TBD4-15B</name>
    <dbReference type="NCBI Taxonomy" id="2839662"/>
    <lineage>
        <taxon>Bacteria</taxon>
        <taxon>Bacillati</taxon>
        <taxon>Cyanobacteriota</taxon>
        <taxon>Cyanophyceae</taxon>
        <taxon>Oculatellales</taxon>
        <taxon>Oculatellaceae</taxon>
        <taxon>Pegethrix</taxon>
    </lineage>
</organism>
<reference evidence="2" key="2">
    <citation type="journal article" date="2022" name="Microbiol. Resour. Announc.">
        <title>Metagenome Sequencing to Explore Phylogenomics of Terrestrial Cyanobacteria.</title>
        <authorList>
            <person name="Ward R.D."/>
            <person name="Stajich J.E."/>
            <person name="Johansen J.R."/>
            <person name="Huntemann M."/>
            <person name="Clum A."/>
            <person name="Foster B."/>
            <person name="Foster B."/>
            <person name="Roux S."/>
            <person name="Palaniappan K."/>
            <person name="Varghese N."/>
            <person name="Mukherjee S."/>
            <person name="Reddy T.B.K."/>
            <person name="Daum C."/>
            <person name="Copeland A."/>
            <person name="Chen I.A."/>
            <person name="Ivanova N.N."/>
            <person name="Kyrpides N.C."/>
            <person name="Shapiro N."/>
            <person name="Eloe-Fadrosh E.A."/>
            <person name="Pietrasiak N."/>
        </authorList>
    </citation>
    <scope>NUCLEOTIDE SEQUENCE</scope>
    <source>
        <strain evidence="2">GSE-TBD4-15B</strain>
    </source>
</reference>
<dbReference type="EMBL" id="JAHHHV010000035">
    <property type="protein sequence ID" value="MBW4465231.1"/>
    <property type="molecule type" value="Genomic_DNA"/>
</dbReference>
<dbReference type="InterPro" id="IPR008979">
    <property type="entry name" value="Galactose-bd-like_sf"/>
</dbReference>
<dbReference type="AlphaFoldDB" id="A0A951P8V6"/>
<dbReference type="PROSITE" id="PS50022">
    <property type="entry name" value="FA58C_3"/>
    <property type="match status" value="1"/>
</dbReference>
<protein>
    <submittedName>
        <fullName evidence="2">Discoidin domain-containing protein</fullName>
    </submittedName>
</protein>
<dbReference type="InterPro" id="IPR000421">
    <property type="entry name" value="FA58C"/>
</dbReference>
<name>A0A951P8V6_9CYAN</name>